<dbReference type="EMBL" id="MPGH01000060">
    <property type="protein sequence ID" value="OLN92240.1"/>
    <property type="molecule type" value="Genomic_DNA"/>
</dbReference>
<evidence type="ECO:0000313" key="3">
    <source>
        <dbReference type="Proteomes" id="UP000186583"/>
    </source>
</evidence>
<feature type="chain" id="PRO_5012457882" evidence="1">
    <location>
        <begin position="25"/>
        <end position="162"/>
    </location>
</feature>
<evidence type="ECO:0000313" key="2">
    <source>
        <dbReference type="EMBL" id="OLN92240.1"/>
    </source>
</evidence>
<organism evidence="2 3">
    <name type="scientific">Colletotrichum chlorophyti</name>
    <dbReference type="NCBI Taxonomy" id="708187"/>
    <lineage>
        <taxon>Eukaryota</taxon>
        <taxon>Fungi</taxon>
        <taxon>Dikarya</taxon>
        <taxon>Ascomycota</taxon>
        <taxon>Pezizomycotina</taxon>
        <taxon>Sordariomycetes</taxon>
        <taxon>Hypocreomycetidae</taxon>
        <taxon>Glomerellales</taxon>
        <taxon>Glomerellaceae</taxon>
        <taxon>Colletotrichum</taxon>
    </lineage>
</organism>
<accession>A0A1Q8RYR2</accession>
<feature type="signal peptide" evidence="1">
    <location>
        <begin position="1"/>
        <end position="24"/>
    </location>
</feature>
<name>A0A1Q8RYR2_9PEZI</name>
<dbReference type="AlphaFoldDB" id="A0A1Q8RYR2"/>
<comment type="caution">
    <text evidence="2">The sequence shown here is derived from an EMBL/GenBank/DDBJ whole genome shotgun (WGS) entry which is preliminary data.</text>
</comment>
<evidence type="ECO:0000256" key="1">
    <source>
        <dbReference type="SAM" id="SignalP"/>
    </source>
</evidence>
<dbReference type="OrthoDB" id="3438213at2759"/>
<keyword evidence="1" id="KW-0732">Signal</keyword>
<dbReference type="Proteomes" id="UP000186583">
    <property type="component" value="Unassembled WGS sequence"/>
</dbReference>
<reference evidence="2 3" key="1">
    <citation type="submission" date="2016-11" db="EMBL/GenBank/DDBJ databases">
        <title>Draft Genome Assembly of Colletotrichum chlorophyti a pathogen of herbaceous plants.</title>
        <authorList>
            <person name="Gan P."/>
            <person name="Narusaka M."/>
            <person name="Tsushima A."/>
            <person name="Narusaka Y."/>
            <person name="Takano Y."/>
            <person name="Shirasu K."/>
        </authorList>
    </citation>
    <scope>NUCLEOTIDE SEQUENCE [LARGE SCALE GENOMIC DNA]</scope>
    <source>
        <strain evidence="2 3">NTL11</strain>
    </source>
</reference>
<sequence length="162" mass="17013">MHSSALAQMLTAVSVLSTAVVGKAIEVPAPAVVVRQTTTTPPSTIVSCDEYSRIANLSTVGLNSTYRATFFEASPHGNQFNAEVLDTAIAKLPSVIMNQALNEACGNLTALAIQEAATNFTQRTVLQLSNIPPPVPLDTSTHIVIVCLGGLIFMGGTWMAMP</sequence>
<gene>
    <name evidence="2" type="ORF">CCHL11_01333</name>
</gene>
<proteinExistence type="predicted"/>
<protein>
    <submittedName>
        <fullName evidence="2">Uncharacterized protein</fullName>
    </submittedName>
</protein>
<keyword evidence="3" id="KW-1185">Reference proteome</keyword>